<feature type="region of interest" description="Disordered" evidence="4">
    <location>
        <begin position="541"/>
        <end position="588"/>
    </location>
</feature>
<dbReference type="Proteomes" id="UP000008493">
    <property type="component" value="Unassembled WGS sequence"/>
</dbReference>
<dbReference type="OMA" id="ISRMTSM"/>
<keyword evidence="2" id="KW-0547">Nucleotide-binding</keyword>
<reference evidence="7" key="1">
    <citation type="journal article" date="2012" name="Proc. Natl. Acad. Sci. U.S.A.">
        <title>Genome sequence of the button mushroom Agaricus bisporus reveals mechanisms governing adaptation to a humic-rich ecological niche.</title>
        <authorList>
            <person name="Morin E."/>
            <person name="Kohler A."/>
            <person name="Baker A.R."/>
            <person name="Foulongne-Oriol M."/>
            <person name="Lombard V."/>
            <person name="Nagy L.G."/>
            <person name="Ohm R.A."/>
            <person name="Patyshakuliyeva A."/>
            <person name="Brun A."/>
            <person name="Aerts A.L."/>
            <person name="Bailey A.M."/>
            <person name="Billette C."/>
            <person name="Coutinho P.M."/>
            <person name="Deakin G."/>
            <person name="Doddapaneni H."/>
            <person name="Floudas D."/>
            <person name="Grimwood J."/>
            <person name="Hilden K."/>
            <person name="Kuees U."/>
            <person name="LaButti K.M."/>
            <person name="Lapidus A."/>
            <person name="Lindquist E.A."/>
            <person name="Lucas S.M."/>
            <person name="Murat C."/>
            <person name="Riley R.W."/>
            <person name="Salamov A.A."/>
            <person name="Schmutz J."/>
            <person name="Subramanian V."/>
            <person name="Woesten H.A.B."/>
            <person name="Xu J."/>
            <person name="Eastwood D.C."/>
            <person name="Foster G.D."/>
            <person name="Sonnenberg A.S."/>
            <person name="Cullen D."/>
            <person name="de Vries R.P."/>
            <person name="Lundell T."/>
            <person name="Hibbett D.S."/>
            <person name="Henrissat B."/>
            <person name="Burton K.S."/>
            <person name="Kerrigan R.W."/>
            <person name="Challen M.P."/>
            <person name="Grigoriev I.V."/>
            <person name="Martin F."/>
        </authorList>
    </citation>
    <scope>NUCLEOTIDE SEQUENCE [LARGE SCALE GENOMIC DNA]</scope>
    <source>
        <strain evidence="7">JB137-S8 / ATCC MYA-4627 / FGSC 10392</strain>
    </source>
</reference>
<keyword evidence="1" id="KW-0723">Serine/threonine-protein kinase</keyword>
<proteinExistence type="predicted"/>
<dbReference type="PANTHER" id="PTHR24055">
    <property type="entry name" value="MITOGEN-ACTIVATED PROTEIN KINASE"/>
    <property type="match status" value="1"/>
</dbReference>
<sequence>MYQSQPPSRNNPPNNPPKVPVVVTGVPSVTVENNRLVVGNANTTSNRSYTTIKCLGDGTFGTVWLCDWHGVLPPNTPLSPMQCGAGARPEWAGKRLVAVKLMRKPWPGGWDECQKLKELQSLRTIPFHPNIIPLYDFFFLPDTRQLCFVFESMEGNLYHLIKARKGRALAGGLVCDIFRQIVSGLDHIHTAGYFHRDMKPENVLVTTIGLHDYTSVSPVAPPNAAKEKDVVAIIKLADFGLARETKSKPPYTEYVSTRWYRAPEVLLMSRDYSNPVDMWALGTIMAELVNLKPLFPGSDHRDQINRICEIMGDPCNDYRDSHQRLMGGGLWTKGVQLAEHYGLRFTPIVPKDIHSLFERTVPASLIHCIRDLLKYDPDQRLTSRQCLEHPYLLETLPRNHIPKPHGLFNGPPSQRPSGTNFLPNQPRPPNPHIPIPVASSSHRTPYHIGAPHHSRPSQPLGATVTSHQDYPMEVSSSSVPATSPPHTNGNAAGVPIGPDSLARTNFGAVNGRANLQPSQNAPKTSKFGFIRPTKWLFGDRSSHLPPVEEIPGGFAKPSGRKRTQSSSTDRSVRISTPLENESRMNKKEAERLQLEAEKQRRELLMKSNREQARAVIQKRYQMMQRASRPDLEWQTANEQRVDFLKKKGKQPSPGPIRKNQGASSNMVASTSTTINASAGRFAPHNGDSLTVGDRGDWYSKAERVPKARRRDFDDDHSMSSSDVRSLSRMSSISFATVDSDPGPSRLRSRPSQFTISRMTSMSSLRTFDDFPASARSSNSFSLEGQLVHDFRTQASMNSNSHLGSVSPPPVGTLSLSPTLSPSLSPSPTWAQPGQQQKDFATNQNNPYEYSVPSHPPSSYGHAPPSPYGHPPSSGHTPKSAKSAINPIFQVVSYKWDSVDGLIPNNNPGDVTQSQLPSSVGNPIPSSPNKLPPFSQLEAIAGGEYPPLSPMSFTTPSEETSSSSTT</sequence>
<feature type="compositionally biased region" description="Low complexity" evidence="4">
    <location>
        <begin position="474"/>
        <end position="485"/>
    </location>
</feature>
<dbReference type="GeneID" id="18829956"/>
<dbReference type="AlphaFoldDB" id="K5XKI4"/>
<dbReference type="Pfam" id="PF00069">
    <property type="entry name" value="Pkinase"/>
    <property type="match status" value="1"/>
</dbReference>
<protein>
    <recommendedName>
        <fullName evidence="5">Protein kinase domain-containing protein</fullName>
    </recommendedName>
</protein>
<keyword evidence="1" id="KW-0808">Transferase</keyword>
<dbReference type="InterPro" id="IPR050117">
    <property type="entry name" value="MAPK"/>
</dbReference>
<dbReference type="HOGENOM" id="CLU_009787_0_1_1"/>
<dbReference type="PROSITE" id="PS00108">
    <property type="entry name" value="PROTEIN_KINASE_ST"/>
    <property type="match status" value="1"/>
</dbReference>
<dbReference type="PROSITE" id="PS50011">
    <property type="entry name" value="PROTEIN_KINASE_DOM"/>
    <property type="match status" value="1"/>
</dbReference>
<feature type="region of interest" description="Disordered" evidence="4">
    <location>
        <begin position="904"/>
        <end position="965"/>
    </location>
</feature>
<evidence type="ECO:0000259" key="5">
    <source>
        <dbReference type="PROSITE" id="PS50011"/>
    </source>
</evidence>
<feature type="compositionally biased region" description="Low complexity" evidence="4">
    <location>
        <begin position="949"/>
        <end position="965"/>
    </location>
</feature>
<dbReference type="KEGG" id="abp:AGABI1DRAFT51437"/>
<dbReference type="InterPro" id="IPR008271">
    <property type="entry name" value="Ser/Thr_kinase_AS"/>
</dbReference>
<dbReference type="SUPFAM" id="SSF56112">
    <property type="entry name" value="Protein kinase-like (PK-like)"/>
    <property type="match status" value="1"/>
</dbReference>
<feature type="region of interest" description="Disordered" evidence="4">
    <location>
        <begin position="644"/>
        <end position="668"/>
    </location>
</feature>
<feature type="compositionally biased region" description="Low complexity" evidence="4">
    <location>
        <begin position="811"/>
        <end position="827"/>
    </location>
</feature>
<name>K5XKI4_AGABU</name>
<dbReference type="GO" id="GO:0004674">
    <property type="term" value="F:protein serine/threonine kinase activity"/>
    <property type="evidence" value="ECO:0007669"/>
    <property type="project" value="UniProtKB-KW"/>
</dbReference>
<feature type="compositionally biased region" description="Polar residues" evidence="4">
    <location>
        <begin position="411"/>
        <end position="422"/>
    </location>
</feature>
<dbReference type="Gene3D" id="1.10.510.10">
    <property type="entry name" value="Transferase(Phosphotransferase) domain 1"/>
    <property type="match status" value="1"/>
</dbReference>
<keyword evidence="1" id="KW-0418">Kinase</keyword>
<dbReference type="Gene3D" id="3.30.200.20">
    <property type="entry name" value="Phosphorylase Kinase, domain 1"/>
    <property type="match status" value="1"/>
</dbReference>
<dbReference type="STRING" id="597362.K5XKI4"/>
<keyword evidence="7" id="KW-1185">Reference proteome</keyword>
<dbReference type="EMBL" id="JH971385">
    <property type="protein sequence ID" value="EKM83887.1"/>
    <property type="molecule type" value="Genomic_DNA"/>
</dbReference>
<feature type="compositionally biased region" description="Polar residues" evidence="4">
    <location>
        <begin position="904"/>
        <end position="920"/>
    </location>
</feature>
<dbReference type="SMART" id="SM00220">
    <property type="entry name" value="S_TKc"/>
    <property type="match status" value="1"/>
</dbReference>
<evidence type="ECO:0000256" key="1">
    <source>
        <dbReference type="ARBA" id="ARBA00022527"/>
    </source>
</evidence>
<feature type="compositionally biased region" description="Polar residues" evidence="4">
    <location>
        <begin position="828"/>
        <end position="847"/>
    </location>
</feature>
<dbReference type="InterPro" id="IPR011009">
    <property type="entry name" value="Kinase-like_dom_sf"/>
</dbReference>
<dbReference type="InParanoid" id="K5XKI4"/>
<evidence type="ECO:0000256" key="3">
    <source>
        <dbReference type="ARBA" id="ARBA00022840"/>
    </source>
</evidence>
<feature type="region of interest" description="Disordered" evidence="4">
    <location>
        <begin position="734"/>
        <end position="754"/>
    </location>
</feature>
<feature type="compositionally biased region" description="Polar residues" evidence="4">
    <location>
        <begin position="564"/>
        <end position="579"/>
    </location>
</feature>
<dbReference type="OrthoDB" id="2158884at2759"/>
<organism evidence="6 7">
    <name type="scientific">Agaricus bisporus var. burnettii (strain JB137-S8 / ATCC MYA-4627 / FGSC 10392)</name>
    <name type="common">White button mushroom</name>
    <dbReference type="NCBI Taxonomy" id="597362"/>
    <lineage>
        <taxon>Eukaryota</taxon>
        <taxon>Fungi</taxon>
        <taxon>Dikarya</taxon>
        <taxon>Basidiomycota</taxon>
        <taxon>Agaricomycotina</taxon>
        <taxon>Agaricomycetes</taxon>
        <taxon>Agaricomycetidae</taxon>
        <taxon>Agaricales</taxon>
        <taxon>Agaricineae</taxon>
        <taxon>Agaricaceae</taxon>
        <taxon>Agaricus</taxon>
    </lineage>
</organism>
<gene>
    <name evidence="6" type="ORF">AGABI1DRAFT_51437</name>
</gene>
<feature type="compositionally biased region" description="Pro residues" evidence="4">
    <location>
        <begin position="425"/>
        <end position="434"/>
    </location>
</feature>
<evidence type="ECO:0000256" key="2">
    <source>
        <dbReference type="ARBA" id="ARBA00022741"/>
    </source>
</evidence>
<evidence type="ECO:0000313" key="7">
    <source>
        <dbReference type="Proteomes" id="UP000008493"/>
    </source>
</evidence>
<feature type="region of interest" description="Disordered" evidence="4">
    <location>
        <begin position="403"/>
        <end position="499"/>
    </location>
</feature>
<dbReference type="eggNOG" id="KOG0661">
    <property type="taxonomic scope" value="Eukaryota"/>
</dbReference>
<accession>K5XKI4</accession>
<evidence type="ECO:0000313" key="6">
    <source>
        <dbReference type="EMBL" id="EKM83887.1"/>
    </source>
</evidence>
<feature type="region of interest" description="Disordered" evidence="4">
    <location>
        <begin position="798"/>
        <end position="880"/>
    </location>
</feature>
<dbReference type="CDD" id="cd07830">
    <property type="entry name" value="STKc_MAK_like"/>
    <property type="match status" value="1"/>
</dbReference>
<dbReference type="RefSeq" id="XP_007325044.1">
    <property type="nucleotide sequence ID" value="XM_007324982.1"/>
</dbReference>
<feature type="domain" description="Protein kinase" evidence="5">
    <location>
        <begin position="49"/>
        <end position="392"/>
    </location>
</feature>
<dbReference type="GO" id="GO:0005524">
    <property type="term" value="F:ATP binding"/>
    <property type="evidence" value="ECO:0007669"/>
    <property type="project" value="UniProtKB-KW"/>
</dbReference>
<keyword evidence="3" id="KW-0067">ATP-binding</keyword>
<evidence type="ECO:0000256" key="4">
    <source>
        <dbReference type="SAM" id="MobiDB-lite"/>
    </source>
</evidence>
<dbReference type="InterPro" id="IPR000719">
    <property type="entry name" value="Prot_kinase_dom"/>
</dbReference>